<dbReference type="AlphaFoldDB" id="A0A9N9V8R1"/>
<comment type="caution">
    <text evidence="1">The sequence shown here is derived from an EMBL/GenBank/DDBJ whole genome shotgun (WGS) entry which is preliminary data.</text>
</comment>
<sequence>MSPDDDSTIAEVEQDAWLVRKDMLDAMNSGPRAPRLIDAIDSTKCVATGSLCAYPTPALSQHEEKWCHMNAPGLMVWRVGINKLDPFEALPIQMPFRSQELLHYCTEACMILGSGTVSNHSLLVLGAETLLDNAASPATPNRNLLLETGQTQGHPKEDCIALTMVEPTYFRSTLMLAGLHYMWKVGAFQEFEKSVLFHKQQLIQLVNSWLLGDIRLMTSKQLKLIAILSIAESCVGNYPVAEAHLSGLLSLIEMRQENKCSSNIRPEFPEQEEALERLILVAHHFASAVKSRLTHTLAGDINYASIWQRSFTGMSENLVALRQIPFYLQEDRPLITHPIMAVKVIDALRGLTEAVRKRRVNDGAPHVVHDPSYANETTICDSQDPATCTGCKNLSCLLFAFTEAHVSSTLPTANQVLEGALLASWRALAASVALYLNNVLLLWNSGQPIDRRLFLRILETLLHYAPELKNGWNTQSKKASELPFWMLYTASFALATHPQEGSNQQVEKIRSWLHNKLRGWARTYQVLEWADARCSLSNIIWPQPRGDLQEEIARQVWDAVLFDLGEPIS</sequence>
<proteinExistence type="predicted"/>
<dbReference type="Proteomes" id="UP000696573">
    <property type="component" value="Unassembled WGS sequence"/>
</dbReference>
<name>A0A9N9V8R1_9HYPO</name>
<evidence type="ECO:0000313" key="2">
    <source>
        <dbReference type="Proteomes" id="UP000696573"/>
    </source>
</evidence>
<protein>
    <recommendedName>
        <fullName evidence="3">Transcription factor domain-containing protein</fullName>
    </recommendedName>
</protein>
<evidence type="ECO:0000313" key="1">
    <source>
        <dbReference type="EMBL" id="CAH0020626.1"/>
    </source>
</evidence>
<organism evidence="1 2">
    <name type="scientific">Clonostachys rhizophaga</name>
    <dbReference type="NCBI Taxonomy" id="160324"/>
    <lineage>
        <taxon>Eukaryota</taxon>
        <taxon>Fungi</taxon>
        <taxon>Dikarya</taxon>
        <taxon>Ascomycota</taxon>
        <taxon>Pezizomycotina</taxon>
        <taxon>Sordariomycetes</taxon>
        <taxon>Hypocreomycetidae</taxon>
        <taxon>Hypocreales</taxon>
        <taxon>Bionectriaceae</taxon>
        <taxon>Clonostachys</taxon>
    </lineage>
</organism>
<accession>A0A9N9V8R1</accession>
<dbReference type="EMBL" id="CABFNQ020000645">
    <property type="protein sequence ID" value="CAH0020626.1"/>
    <property type="molecule type" value="Genomic_DNA"/>
</dbReference>
<evidence type="ECO:0008006" key="3">
    <source>
        <dbReference type="Google" id="ProtNLM"/>
    </source>
</evidence>
<dbReference type="OrthoDB" id="5419315at2759"/>
<keyword evidence="2" id="KW-1185">Reference proteome</keyword>
<reference evidence="1" key="1">
    <citation type="submission" date="2021-10" db="EMBL/GenBank/DDBJ databases">
        <authorList>
            <person name="Piombo E."/>
        </authorList>
    </citation>
    <scope>NUCLEOTIDE SEQUENCE</scope>
</reference>
<gene>
    <name evidence="1" type="ORF">CRHIZ90672A_00004437</name>
</gene>